<gene>
    <name evidence="1" type="ORF">CERZMDRAFT_113474</name>
</gene>
<name>A0A6A6FA63_9PEZI</name>
<evidence type="ECO:0008006" key="3">
    <source>
        <dbReference type="Google" id="ProtNLM"/>
    </source>
</evidence>
<dbReference type="EMBL" id="ML992682">
    <property type="protein sequence ID" value="KAF2210277.1"/>
    <property type="molecule type" value="Genomic_DNA"/>
</dbReference>
<evidence type="ECO:0000313" key="2">
    <source>
        <dbReference type="Proteomes" id="UP000799539"/>
    </source>
</evidence>
<organism evidence="1 2">
    <name type="scientific">Cercospora zeae-maydis SCOH1-5</name>
    <dbReference type="NCBI Taxonomy" id="717836"/>
    <lineage>
        <taxon>Eukaryota</taxon>
        <taxon>Fungi</taxon>
        <taxon>Dikarya</taxon>
        <taxon>Ascomycota</taxon>
        <taxon>Pezizomycotina</taxon>
        <taxon>Dothideomycetes</taxon>
        <taxon>Dothideomycetidae</taxon>
        <taxon>Mycosphaerellales</taxon>
        <taxon>Mycosphaerellaceae</taxon>
        <taxon>Cercospora</taxon>
    </lineage>
</organism>
<proteinExistence type="predicted"/>
<sequence>MPELSLVSKHAGREVTTVYEHFLSFGDCSVREMEYFQTSVNLCRVWKQIWDALFSAKFGRYVEPQDVELLDARILHLERLTPPSLKWKSLEALGQQNLRNSEILDRQRLCCQLEFNLYRMIIRQNPARRMKVSPYDRRICAALANDSTSICAAYIAAYPGVRRPAANILTLHLSETLCHLVYIVHDPDSGVEHSTLTDSFKMAHELLKKLATGFYGARKALSSIAASLCALKCTVTTSSTLGHLVDFVSREQEAFRKANFEGEMMNAEPQDKTSAGTAQSSNMMPASLFGNGDAAPEMDLEQYFVHVDPFFQWPGTDNVSSCLLGNFDWPDLDLRVERDLT</sequence>
<evidence type="ECO:0000313" key="1">
    <source>
        <dbReference type="EMBL" id="KAF2210277.1"/>
    </source>
</evidence>
<dbReference type="AlphaFoldDB" id="A0A6A6FA63"/>
<reference evidence="1" key="1">
    <citation type="journal article" date="2020" name="Stud. Mycol.">
        <title>101 Dothideomycetes genomes: a test case for predicting lifestyles and emergence of pathogens.</title>
        <authorList>
            <person name="Haridas S."/>
            <person name="Albert R."/>
            <person name="Binder M."/>
            <person name="Bloem J."/>
            <person name="Labutti K."/>
            <person name="Salamov A."/>
            <person name="Andreopoulos B."/>
            <person name="Baker S."/>
            <person name="Barry K."/>
            <person name="Bills G."/>
            <person name="Bluhm B."/>
            <person name="Cannon C."/>
            <person name="Castanera R."/>
            <person name="Culley D."/>
            <person name="Daum C."/>
            <person name="Ezra D."/>
            <person name="Gonzalez J."/>
            <person name="Henrissat B."/>
            <person name="Kuo A."/>
            <person name="Liang C."/>
            <person name="Lipzen A."/>
            <person name="Lutzoni F."/>
            <person name="Magnuson J."/>
            <person name="Mondo S."/>
            <person name="Nolan M."/>
            <person name="Ohm R."/>
            <person name="Pangilinan J."/>
            <person name="Park H.-J."/>
            <person name="Ramirez L."/>
            <person name="Alfaro M."/>
            <person name="Sun H."/>
            <person name="Tritt A."/>
            <person name="Yoshinaga Y."/>
            <person name="Zwiers L.-H."/>
            <person name="Turgeon B."/>
            <person name="Goodwin S."/>
            <person name="Spatafora J."/>
            <person name="Crous P."/>
            <person name="Grigoriev I."/>
        </authorList>
    </citation>
    <scope>NUCLEOTIDE SEQUENCE</scope>
    <source>
        <strain evidence="1">SCOH1-5</strain>
    </source>
</reference>
<dbReference type="CDD" id="cd12148">
    <property type="entry name" value="fungal_TF_MHR"/>
    <property type="match status" value="1"/>
</dbReference>
<dbReference type="OrthoDB" id="4320670at2759"/>
<keyword evidence="2" id="KW-1185">Reference proteome</keyword>
<accession>A0A6A6FA63</accession>
<dbReference type="Proteomes" id="UP000799539">
    <property type="component" value="Unassembled WGS sequence"/>
</dbReference>
<protein>
    <recommendedName>
        <fullName evidence="3">Transcription factor domain-containing protein</fullName>
    </recommendedName>
</protein>